<gene>
    <name evidence="2" type="ORF">OW763_02320</name>
</gene>
<evidence type="ECO:0000313" key="3">
    <source>
        <dbReference type="Proteomes" id="UP001078443"/>
    </source>
</evidence>
<proteinExistence type="predicted"/>
<keyword evidence="3" id="KW-1185">Reference proteome</keyword>
<evidence type="ECO:0000313" key="2">
    <source>
        <dbReference type="EMBL" id="MCY6483190.1"/>
    </source>
</evidence>
<protein>
    <submittedName>
        <fullName evidence="2">DUF4363 family protein</fullName>
    </submittedName>
</protein>
<dbReference type="Proteomes" id="UP001078443">
    <property type="component" value="Unassembled WGS sequence"/>
</dbReference>
<sequence length="126" mass="15052">MKNTIISLVIFFILNIFIIFSINFVNNRCIYYENISNTLERNINNQLWDESYKISTEFLKNWESDSQIISVFVSHEYLDDINSELLKLTQYIKFKNENHSLAIIHNIKFSLNSITDFEKITIKNIF</sequence>
<evidence type="ECO:0000256" key="1">
    <source>
        <dbReference type="SAM" id="Phobius"/>
    </source>
</evidence>
<feature type="transmembrane region" description="Helical" evidence="1">
    <location>
        <begin position="6"/>
        <end position="25"/>
    </location>
</feature>
<organism evidence="2 3">
    <name type="scientific">Clostridium aestuarii</name>
    <dbReference type="NCBI Taxonomy" id="338193"/>
    <lineage>
        <taxon>Bacteria</taxon>
        <taxon>Bacillati</taxon>
        <taxon>Bacillota</taxon>
        <taxon>Clostridia</taxon>
        <taxon>Eubacteriales</taxon>
        <taxon>Clostridiaceae</taxon>
        <taxon>Clostridium</taxon>
    </lineage>
</organism>
<comment type="caution">
    <text evidence="2">The sequence shown here is derived from an EMBL/GenBank/DDBJ whole genome shotgun (WGS) entry which is preliminary data.</text>
</comment>
<name>A0ABT4CZ01_9CLOT</name>
<dbReference type="InterPro" id="IPR025373">
    <property type="entry name" value="DUF4363"/>
</dbReference>
<reference evidence="2" key="1">
    <citation type="submission" date="2022-12" db="EMBL/GenBank/DDBJ databases">
        <authorList>
            <person name="Wang J."/>
        </authorList>
    </citation>
    <scope>NUCLEOTIDE SEQUENCE</scope>
    <source>
        <strain evidence="2">HY-45-18</strain>
    </source>
</reference>
<dbReference type="Pfam" id="PF14276">
    <property type="entry name" value="DUF4363"/>
    <property type="match status" value="1"/>
</dbReference>
<dbReference type="EMBL" id="JAPQER010000001">
    <property type="protein sequence ID" value="MCY6483190.1"/>
    <property type="molecule type" value="Genomic_DNA"/>
</dbReference>
<accession>A0ABT4CZ01</accession>
<keyword evidence="1" id="KW-0472">Membrane</keyword>
<keyword evidence="1" id="KW-0812">Transmembrane</keyword>
<dbReference type="RefSeq" id="WP_268039447.1">
    <property type="nucleotide sequence ID" value="NZ_JAPQER010000001.1"/>
</dbReference>
<keyword evidence="1" id="KW-1133">Transmembrane helix</keyword>